<dbReference type="NCBIfam" id="NF005840">
    <property type="entry name" value="PRK07757.1"/>
    <property type="match status" value="1"/>
</dbReference>
<dbReference type="RefSeq" id="WP_047808302.1">
    <property type="nucleotide sequence ID" value="NZ_LDZY01000001.1"/>
</dbReference>
<reference evidence="4 5" key="1">
    <citation type="submission" date="2015-06" db="EMBL/GenBank/DDBJ databases">
        <title>Draft genome of the moderately acidophilic sulfate reducer Candidatus Desulfosporosinus acididurans strain M1.</title>
        <authorList>
            <person name="Poehlein A."/>
            <person name="Petzsch P."/>
            <person name="Johnson B.D."/>
            <person name="Schloemann M."/>
            <person name="Daniel R."/>
            <person name="Muehling M."/>
        </authorList>
    </citation>
    <scope>NUCLEOTIDE SEQUENCE [LARGE SCALE GENOMIC DNA]</scope>
    <source>
        <strain evidence="4 5">M1</strain>
    </source>
</reference>
<dbReference type="InterPro" id="IPR016181">
    <property type="entry name" value="Acyl_CoA_acyltransferase"/>
</dbReference>
<dbReference type="InterPro" id="IPR000182">
    <property type="entry name" value="GNAT_dom"/>
</dbReference>
<dbReference type="EMBL" id="LDZY01000001">
    <property type="protein sequence ID" value="KLU67979.1"/>
    <property type="molecule type" value="Genomic_DNA"/>
</dbReference>
<keyword evidence="5" id="KW-1185">Reference proteome</keyword>
<dbReference type="PANTHER" id="PTHR30602">
    <property type="entry name" value="AMINO-ACID ACETYLTRANSFERASE"/>
    <property type="match status" value="1"/>
</dbReference>
<name>A0A0J1FX71_9FIRM</name>
<organism evidence="4 5">
    <name type="scientific">Desulfosporosinus acididurans</name>
    <dbReference type="NCBI Taxonomy" id="476652"/>
    <lineage>
        <taxon>Bacteria</taxon>
        <taxon>Bacillati</taxon>
        <taxon>Bacillota</taxon>
        <taxon>Clostridia</taxon>
        <taxon>Eubacteriales</taxon>
        <taxon>Desulfitobacteriaceae</taxon>
        <taxon>Desulfosporosinus</taxon>
    </lineage>
</organism>
<evidence type="ECO:0000259" key="3">
    <source>
        <dbReference type="PROSITE" id="PS51186"/>
    </source>
</evidence>
<dbReference type="EC" id="2.3.1.1" evidence="4"/>
<dbReference type="PATRIC" id="fig|476652.3.peg.389"/>
<keyword evidence="1 4" id="KW-0808">Transferase</keyword>
<sequence length="150" mass="17208">MKLRKAKIADVEEMMSLINNNAEQGLMLPRSRNMLFENIREFMLAEEDGQIVGVSSLHILWSDLAEIRALAVDNNHRRQGIGTKIVKAIEEEALDLGCSRLFALTYQPEFFKSCGYEEVSKDQMPQKVWRECINCIKFPNCDEIAVSRII</sequence>
<dbReference type="GO" id="GO:0006526">
    <property type="term" value="P:L-arginine biosynthetic process"/>
    <property type="evidence" value="ECO:0007669"/>
    <property type="project" value="InterPro"/>
</dbReference>
<dbReference type="AlphaFoldDB" id="A0A0J1FX71"/>
<dbReference type="PROSITE" id="PS51186">
    <property type="entry name" value="GNAT"/>
    <property type="match status" value="1"/>
</dbReference>
<dbReference type="GO" id="GO:0005737">
    <property type="term" value="C:cytoplasm"/>
    <property type="evidence" value="ECO:0007669"/>
    <property type="project" value="InterPro"/>
</dbReference>
<protein>
    <submittedName>
        <fullName evidence="4">Amino-acid acetyltransferase</fullName>
        <ecNumber evidence="4">2.3.1.1</ecNumber>
    </submittedName>
</protein>
<keyword evidence="2 4" id="KW-0012">Acyltransferase</keyword>
<feature type="domain" description="N-acetyltransferase" evidence="3">
    <location>
        <begin position="1"/>
        <end position="139"/>
    </location>
</feature>
<evidence type="ECO:0000313" key="5">
    <source>
        <dbReference type="Proteomes" id="UP000036356"/>
    </source>
</evidence>
<accession>A0A0J1FX71</accession>
<dbReference type="Gene3D" id="3.40.630.30">
    <property type="match status" value="1"/>
</dbReference>
<dbReference type="Pfam" id="PF00583">
    <property type="entry name" value="Acetyltransf_1"/>
    <property type="match status" value="1"/>
</dbReference>
<dbReference type="PANTHER" id="PTHR30602:SF12">
    <property type="entry name" value="AMINO-ACID ACETYLTRANSFERASE NAGS1, CHLOROPLASTIC-RELATED"/>
    <property type="match status" value="1"/>
</dbReference>
<gene>
    <name evidence="4" type="primary">argA</name>
    <name evidence="4" type="ORF">DEAC_c03880</name>
</gene>
<dbReference type="CDD" id="cd04301">
    <property type="entry name" value="NAT_SF"/>
    <property type="match status" value="1"/>
</dbReference>
<dbReference type="Proteomes" id="UP000036356">
    <property type="component" value="Unassembled WGS sequence"/>
</dbReference>
<dbReference type="STRING" id="476652.DEAC_c03880"/>
<evidence type="ECO:0000256" key="1">
    <source>
        <dbReference type="ARBA" id="ARBA00022679"/>
    </source>
</evidence>
<evidence type="ECO:0000313" key="4">
    <source>
        <dbReference type="EMBL" id="KLU67979.1"/>
    </source>
</evidence>
<dbReference type="GO" id="GO:0004042">
    <property type="term" value="F:L-glutamate N-acetyltransferase activity"/>
    <property type="evidence" value="ECO:0007669"/>
    <property type="project" value="InterPro"/>
</dbReference>
<evidence type="ECO:0000256" key="2">
    <source>
        <dbReference type="ARBA" id="ARBA00023315"/>
    </source>
</evidence>
<dbReference type="InterPro" id="IPR010167">
    <property type="entry name" value="NH2A_AcTrfase"/>
</dbReference>
<comment type="caution">
    <text evidence="4">The sequence shown here is derived from an EMBL/GenBank/DDBJ whole genome shotgun (WGS) entry which is preliminary data.</text>
</comment>
<proteinExistence type="predicted"/>
<dbReference type="SUPFAM" id="SSF55729">
    <property type="entry name" value="Acyl-CoA N-acyltransferases (Nat)"/>
    <property type="match status" value="1"/>
</dbReference>